<evidence type="ECO:0000256" key="4">
    <source>
        <dbReference type="ARBA" id="ARBA00022627"/>
    </source>
</evidence>
<dbReference type="EMBL" id="JAVDUI010000001">
    <property type="protein sequence ID" value="MDR6892369.1"/>
    <property type="molecule type" value="Genomic_DNA"/>
</dbReference>
<dbReference type="PANTHER" id="PTHR10625">
    <property type="entry name" value="HISTONE DEACETYLASE HDAC1-RELATED"/>
    <property type="match status" value="1"/>
</dbReference>
<dbReference type="InterPro" id="IPR000286">
    <property type="entry name" value="HDACs"/>
</dbReference>
<dbReference type="CDD" id="cd09994">
    <property type="entry name" value="HDAC_AcuC_like"/>
    <property type="match status" value="1"/>
</dbReference>
<gene>
    <name evidence="6" type="ORF">J2S35_001309</name>
</gene>
<protein>
    <recommendedName>
        <fullName evidence="3">Acetoin utilization protein AcuC</fullName>
    </recommendedName>
</protein>
<dbReference type="InterPro" id="IPR037138">
    <property type="entry name" value="His_deacetylse_dom_sf"/>
</dbReference>
<dbReference type="AlphaFoldDB" id="A0AAE3YHP8"/>
<keyword evidence="7" id="KW-1185">Reference proteome</keyword>
<dbReference type="GO" id="GO:0045150">
    <property type="term" value="P:acetoin catabolic process"/>
    <property type="evidence" value="ECO:0007669"/>
    <property type="project" value="UniProtKB-KW"/>
</dbReference>
<dbReference type="Pfam" id="PF00850">
    <property type="entry name" value="Hist_deacetyl"/>
    <property type="match status" value="1"/>
</dbReference>
<name>A0AAE3YHP8_9MICC</name>
<dbReference type="PRINTS" id="PR01272">
    <property type="entry name" value="ACUCPROTEIN"/>
</dbReference>
<dbReference type="RefSeq" id="WP_309851273.1">
    <property type="nucleotide sequence ID" value="NZ_BAAAIU010000003.1"/>
</dbReference>
<reference evidence="6" key="1">
    <citation type="submission" date="2023-07" db="EMBL/GenBank/DDBJ databases">
        <title>Sequencing the genomes of 1000 actinobacteria strains.</title>
        <authorList>
            <person name="Klenk H.-P."/>
        </authorList>
    </citation>
    <scope>NUCLEOTIDE SEQUENCE</scope>
    <source>
        <strain evidence="6">DSM 13988</strain>
    </source>
</reference>
<comment type="pathway">
    <text evidence="1">Ketone degradation; acetoin degradation.</text>
</comment>
<evidence type="ECO:0000256" key="2">
    <source>
        <dbReference type="ARBA" id="ARBA00005947"/>
    </source>
</evidence>
<sequence length="403" mass="43345">MYSPSGFSFPPVPTSFIYSDSLLRYKFSPKHPMDPVRLDLTKRLAEELGVFELPNVEMHRPHVASREELETVHDPDYITRVMTTSADPSVTDAARGLGTQDNPAFADMHVAAAMIFGGSVRAAELVADGRAKHVVNFAGGMHHAARGAASGFCIYNDVAGAIARLLEAGFTRVLSIDIDAHHGDGTQAIFENDPRVLTVSLHESGVSLFPGTGFPYETGGPDAPGSAVNIAVPPGTSDAGWLRAFHAVVPQVAAAFKPEVIVSQHGCDSHSDDPLSNLRVSVDAQRMAAISIAGLAHDLCEDRWIATGGGGYDVVGTTPRAWTHLCAVAAGKPISVTEATPDAWRRYVKERCEKDAPAAMGEDVDTWWRSWEVGFDPDDPVDRAIMATRKEALPLHGLDPWFD</sequence>
<evidence type="ECO:0000313" key="7">
    <source>
        <dbReference type="Proteomes" id="UP001247307"/>
    </source>
</evidence>
<dbReference type="PRINTS" id="PR01270">
    <property type="entry name" value="HDASUPER"/>
</dbReference>
<dbReference type="SUPFAM" id="SSF52768">
    <property type="entry name" value="Arginase/deacetylase"/>
    <property type="match status" value="1"/>
</dbReference>
<dbReference type="InterPro" id="IPR003085">
    <property type="entry name" value="AcuC"/>
</dbReference>
<comment type="similarity">
    <text evidence="2">Belongs to the histone deacetylase family.</text>
</comment>
<dbReference type="InterPro" id="IPR023696">
    <property type="entry name" value="Ureohydrolase_dom_sf"/>
</dbReference>
<dbReference type="Proteomes" id="UP001247307">
    <property type="component" value="Unassembled WGS sequence"/>
</dbReference>
<organism evidence="6 7">
    <name type="scientific">Falsarthrobacter nasiphocae</name>
    <dbReference type="NCBI Taxonomy" id="189863"/>
    <lineage>
        <taxon>Bacteria</taxon>
        <taxon>Bacillati</taxon>
        <taxon>Actinomycetota</taxon>
        <taxon>Actinomycetes</taxon>
        <taxon>Micrococcales</taxon>
        <taxon>Micrococcaceae</taxon>
        <taxon>Falsarthrobacter</taxon>
    </lineage>
</organism>
<comment type="caution">
    <text evidence="6">The sequence shown here is derived from an EMBL/GenBank/DDBJ whole genome shotgun (WGS) entry which is preliminary data.</text>
</comment>
<evidence type="ECO:0000259" key="5">
    <source>
        <dbReference type="Pfam" id="PF00850"/>
    </source>
</evidence>
<keyword evidence="4" id="KW-0006">Acetoin catabolism</keyword>
<dbReference type="GO" id="GO:0040029">
    <property type="term" value="P:epigenetic regulation of gene expression"/>
    <property type="evidence" value="ECO:0007669"/>
    <property type="project" value="TreeGrafter"/>
</dbReference>
<evidence type="ECO:0000256" key="3">
    <source>
        <dbReference type="ARBA" id="ARBA00020218"/>
    </source>
</evidence>
<dbReference type="GO" id="GO:0004407">
    <property type="term" value="F:histone deacetylase activity"/>
    <property type="evidence" value="ECO:0007669"/>
    <property type="project" value="TreeGrafter"/>
</dbReference>
<feature type="domain" description="Histone deacetylase" evidence="5">
    <location>
        <begin position="31"/>
        <end position="327"/>
    </location>
</feature>
<dbReference type="Gene3D" id="3.40.800.20">
    <property type="entry name" value="Histone deacetylase domain"/>
    <property type="match status" value="1"/>
</dbReference>
<evidence type="ECO:0000313" key="6">
    <source>
        <dbReference type="EMBL" id="MDR6892369.1"/>
    </source>
</evidence>
<dbReference type="PANTHER" id="PTHR10625:SF10">
    <property type="entry name" value="HISTONE DEACETYLASE HDAC1"/>
    <property type="match status" value="1"/>
</dbReference>
<evidence type="ECO:0000256" key="1">
    <source>
        <dbReference type="ARBA" id="ARBA00005101"/>
    </source>
</evidence>
<proteinExistence type="inferred from homology"/>
<dbReference type="InterPro" id="IPR023801">
    <property type="entry name" value="His_deacetylse_dom"/>
</dbReference>
<accession>A0AAE3YHP8</accession>